<proteinExistence type="predicted"/>
<protein>
    <submittedName>
        <fullName evidence="1">Uncharacterized protein</fullName>
    </submittedName>
</protein>
<keyword evidence="2" id="KW-1185">Reference proteome</keyword>
<comment type="caution">
    <text evidence="1">The sequence shown here is derived from an EMBL/GenBank/DDBJ whole genome shotgun (WGS) entry which is preliminary data.</text>
</comment>
<dbReference type="Proteomes" id="UP000612746">
    <property type="component" value="Unassembled WGS sequence"/>
</dbReference>
<reference evidence="1" key="1">
    <citation type="submission" date="2020-12" db="EMBL/GenBank/DDBJ databases">
        <title>Metabolic potential, ecology and presence of endohyphal bacteria is reflected in genomic diversity of Mucoromycotina.</title>
        <authorList>
            <person name="Muszewska A."/>
            <person name="Okrasinska A."/>
            <person name="Steczkiewicz K."/>
            <person name="Drgas O."/>
            <person name="Orlowska M."/>
            <person name="Perlinska-Lenart U."/>
            <person name="Aleksandrzak-Piekarczyk T."/>
            <person name="Szatraj K."/>
            <person name="Zielenkiewicz U."/>
            <person name="Pilsyk S."/>
            <person name="Malc E."/>
            <person name="Mieczkowski P."/>
            <person name="Kruszewska J.S."/>
            <person name="Biernat P."/>
            <person name="Pawlowska J."/>
        </authorList>
    </citation>
    <scope>NUCLEOTIDE SEQUENCE</scope>
    <source>
        <strain evidence="1">WA0000051536</strain>
    </source>
</reference>
<dbReference type="AlphaFoldDB" id="A0A8H7Q0C0"/>
<organism evidence="1 2">
    <name type="scientific">Umbelopsis vinacea</name>
    <dbReference type="NCBI Taxonomy" id="44442"/>
    <lineage>
        <taxon>Eukaryota</taxon>
        <taxon>Fungi</taxon>
        <taxon>Fungi incertae sedis</taxon>
        <taxon>Mucoromycota</taxon>
        <taxon>Mucoromycotina</taxon>
        <taxon>Umbelopsidomycetes</taxon>
        <taxon>Umbelopsidales</taxon>
        <taxon>Umbelopsidaceae</taxon>
        <taxon>Umbelopsis</taxon>
    </lineage>
</organism>
<gene>
    <name evidence="1" type="ORF">INT44_005966</name>
</gene>
<dbReference type="EMBL" id="JAEPRA010000007">
    <property type="protein sequence ID" value="KAG2182985.1"/>
    <property type="molecule type" value="Genomic_DNA"/>
</dbReference>
<evidence type="ECO:0000313" key="2">
    <source>
        <dbReference type="Proteomes" id="UP000612746"/>
    </source>
</evidence>
<sequence length="74" mass="8523">MENIQAIGRVARTAKWKRLALNVTEYFREEKLWNVPSWKSRRASLGTFEPSARAEYAQAALKPLLIMASHHGIR</sequence>
<accession>A0A8H7Q0C0</accession>
<evidence type="ECO:0000313" key="1">
    <source>
        <dbReference type="EMBL" id="KAG2182985.1"/>
    </source>
</evidence>
<name>A0A8H7Q0C0_9FUNG</name>